<feature type="domain" description="Integrase core" evidence="1">
    <location>
        <begin position="316"/>
        <end position="381"/>
    </location>
</feature>
<dbReference type="Proteomes" id="UP000275408">
    <property type="component" value="Unassembled WGS sequence"/>
</dbReference>
<dbReference type="OrthoDB" id="2686689at2759"/>
<feature type="non-terminal residue" evidence="2">
    <location>
        <position position="1"/>
    </location>
</feature>
<dbReference type="STRING" id="46731.A0A3M6UQG7"/>
<organism evidence="2 3">
    <name type="scientific">Pocillopora damicornis</name>
    <name type="common">Cauliflower coral</name>
    <name type="synonym">Millepora damicornis</name>
    <dbReference type="NCBI Taxonomy" id="46731"/>
    <lineage>
        <taxon>Eukaryota</taxon>
        <taxon>Metazoa</taxon>
        <taxon>Cnidaria</taxon>
        <taxon>Anthozoa</taxon>
        <taxon>Hexacorallia</taxon>
        <taxon>Scleractinia</taxon>
        <taxon>Astrocoeniina</taxon>
        <taxon>Pocilloporidae</taxon>
        <taxon>Pocillopora</taxon>
    </lineage>
</organism>
<dbReference type="InterPro" id="IPR058913">
    <property type="entry name" value="Integrase_dom_put"/>
</dbReference>
<gene>
    <name evidence="2" type="ORF">pdam_00006243</name>
</gene>
<protein>
    <recommendedName>
        <fullName evidence="1">Integrase core domain-containing protein</fullName>
    </recommendedName>
</protein>
<evidence type="ECO:0000313" key="3">
    <source>
        <dbReference type="Proteomes" id="UP000275408"/>
    </source>
</evidence>
<dbReference type="Pfam" id="PF24764">
    <property type="entry name" value="rva_4"/>
    <property type="match status" value="1"/>
</dbReference>
<dbReference type="PANTHER" id="PTHR46791">
    <property type="entry name" value="EXPRESSED PROTEIN"/>
    <property type="match status" value="1"/>
</dbReference>
<evidence type="ECO:0000259" key="1">
    <source>
        <dbReference type="Pfam" id="PF24764"/>
    </source>
</evidence>
<evidence type="ECO:0000313" key="2">
    <source>
        <dbReference type="EMBL" id="RMX55916.1"/>
    </source>
</evidence>
<dbReference type="PANTHER" id="PTHR46791:SF5">
    <property type="entry name" value="CLR5 DOMAIN-CONTAINING PROTEIN-RELATED"/>
    <property type="match status" value="1"/>
</dbReference>
<reference evidence="2 3" key="1">
    <citation type="journal article" date="2018" name="Sci. Rep.">
        <title>Comparative analysis of the Pocillopora damicornis genome highlights role of immune system in coral evolution.</title>
        <authorList>
            <person name="Cunning R."/>
            <person name="Bay R.A."/>
            <person name="Gillette P."/>
            <person name="Baker A.C."/>
            <person name="Traylor-Knowles N."/>
        </authorList>
    </citation>
    <scope>NUCLEOTIDE SEQUENCE [LARGE SCALE GENOMIC DNA]</scope>
    <source>
        <strain evidence="2">RSMAS</strain>
        <tissue evidence="2">Whole animal</tissue>
    </source>
</reference>
<comment type="caution">
    <text evidence="2">The sequence shown here is derived from an EMBL/GenBank/DDBJ whole genome shotgun (WGS) entry which is preliminary data.</text>
</comment>
<dbReference type="AlphaFoldDB" id="A0A3M6UQG7"/>
<dbReference type="EMBL" id="RCHS01000990">
    <property type="protein sequence ID" value="RMX55916.1"/>
    <property type="molecule type" value="Genomic_DNA"/>
</dbReference>
<name>A0A3M6UQG7_POCDA</name>
<feature type="non-terminal residue" evidence="2">
    <location>
        <position position="411"/>
    </location>
</feature>
<proteinExistence type="predicted"/>
<sequence length="411" mass="47061">VSLNLDAIERFVLDVQELYFTTRSAIEDTTSTPERLTGLWTKLEAAFLDIDTAALYWPQVPDYQNGQEDLKRVLDFLANVVSLNPDAIEHFVLDVQALYFTARSAIEDSTSTPERLTGLWTKLEAAVMNLRKIQWHLITTKPCAEDILAPLVQSLSTIEIRIGKVIEQYSCLVPFLREQLCYRAPVTSTEWVGRPSYVITKEQLEVMRSFGLSWVEIAKALGVSISTIWRRRIYHEMERRKHYGRRKLGMQELIDIVAEIKSRSVNAGIIMIEGELAARSLYARRSAIAEALVRHDPIGAGLRWRNLTPRVTYSVPGATTEFCWPSRVRTDKGGENAEVARLMVEKRGEGRGSILQGSSVHNQRIERLWRDMRKMVTELYFLSNELLSALFFPFHDLFSLSRTPYAIDFML</sequence>
<keyword evidence="3" id="KW-1185">Reference proteome</keyword>
<accession>A0A3M6UQG7</accession>